<dbReference type="GO" id="GO:0000722">
    <property type="term" value="P:telomere maintenance via recombination"/>
    <property type="evidence" value="ECO:0007669"/>
    <property type="project" value="EnsemblFungi"/>
</dbReference>
<comment type="cofactor">
    <cofactor evidence="1 16">
        <name>Mg(2+)</name>
        <dbReference type="ChEBI" id="CHEBI:18420"/>
    </cofactor>
</comment>
<dbReference type="GO" id="GO:0016887">
    <property type="term" value="F:ATP hydrolysis activity"/>
    <property type="evidence" value="ECO:0007669"/>
    <property type="project" value="EnsemblFungi"/>
</dbReference>
<sequence>MTHIRAASSLESTPINANKKPKLTSHELSELADMLSDSDDWDGNIQPNVHSPLANRVRQVVPSSFVIPQPEGKKPGWTGEKISDSVIELLDSDSSTTSLNVVVENAPTFSNDVKVEDMLEASLRESRPHFEQSSFNYGSIPDKISIPTNKGSPLNNNISSNEVNNSALSDERSIEILQEQSKLTFGNKFTLLTQAPTFTNSDDIDERPKLPPNVKVKIPIRLSREQEHIIDLAEKGYNIFYTGSAGTGKSVLLKEMIKRLKSKYGAEEVAVTASTGLAACNIGGFTIHSFSGVGLAKGDADRLYKKVRRSRKHLKRWENISALVVDEISMIDAELLDKLDYIAQRIRKNHSPFGGIQLILCGDFFQLPPVSKDPENPTKFAFESKAWKTGIQLTIMLQRVFRQQGDTKFIEMLNKMRLGQIDEDTEREFKKLSRPLPNDEIIPAELYSTRNEVDRANSARLTRLPGKVHTFNAIDGGSLEDQELKEKLLQNFLAPKQLHLKVGAQVMMIKNIDAKLVNGSLGKVIDFIDADTYMFYNNLISNPRHPVKDLERMVHNPSYLHELKEMMTDEEEANQKRQKLVKDKFCQTEPENSMEPLGSSIFEFLDKELGSDPEVKQNLARKKALLRQLHNNSSGRRLPLVRFKTSDLATRTVLVEPEDWAIEDEHEKPIVSRIQLPLMLAWSLSIHKSQGQTLPKVKVDLRRIFEKGQAYVALSRAVSREGLQVLNFDKNRIGAHQKVIDFYMTLVSAEHALKQADIKCAETTVKPISESRFAPKTTRADRIISGNRTNRQLPLLDIKNMLLKRKDSPTNPEDTPFTQEQSL</sequence>
<evidence type="ECO:0000256" key="10">
    <source>
        <dbReference type="ARBA" id="ARBA00023128"/>
    </source>
</evidence>
<dbReference type="GO" id="GO:1990814">
    <property type="term" value="F:DNA/DNA annealing activity"/>
    <property type="evidence" value="ECO:0007669"/>
    <property type="project" value="EnsemblFungi"/>
</dbReference>
<dbReference type="GO" id="GO:0032211">
    <property type="term" value="P:negative regulation of telomere maintenance via telomerase"/>
    <property type="evidence" value="ECO:0007669"/>
    <property type="project" value="UniProtKB-UniRule"/>
</dbReference>
<dbReference type="Gene3D" id="3.40.50.300">
    <property type="entry name" value="P-loop containing nucleotide triphosphate hydrolases"/>
    <property type="match status" value="1"/>
</dbReference>
<keyword evidence="8 16" id="KW-0067">ATP-binding</keyword>
<feature type="domain" description="AAA+ ATPase" evidence="18">
    <location>
        <begin position="235"/>
        <end position="531"/>
    </location>
</feature>
<keyword evidence="5 16" id="KW-0227">DNA damage</keyword>
<dbReference type="GO" id="GO:0019237">
    <property type="term" value="F:centromeric DNA binding"/>
    <property type="evidence" value="ECO:0007669"/>
    <property type="project" value="EnsemblFungi"/>
</dbReference>
<dbReference type="FunFam" id="3.40.50.300:FF:001226">
    <property type="entry name" value="ATP-dependent DNA helicase PIF1"/>
    <property type="match status" value="1"/>
</dbReference>
<name>H2AZM3_KAZAF</name>
<keyword evidence="20" id="KW-1185">Reference proteome</keyword>
<comment type="similarity">
    <text evidence="16">Belongs to the helicase family. PIF1 subfamily.</text>
</comment>
<dbReference type="RefSeq" id="XP_003958958.1">
    <property type="nucleotide sequence ID" value="XM_003958909.1"/>
</dbReference>
<feature type="compositionally biased region" description="Polar residues" evidence="17">
    <location>
        <begin position="809"/>
        <end position="823"/>
    </location>
</feature>
<dbReference type="GO" id="GO:0003723">
    <property type="term" value="F:RNA binding"/>
    <property type="evidence" value="ECO:0007669"/>
    <property type="project" value="EnsemblFungi"/>
</dbReference>
<dbReference type="InterPro" id="IPR027417">
    <property type="entry name" value="P-loop_NTPase"/>
</dbReference>
<dbReference type="GO" id="GO:0160225">
    <property type="term" value="F:G-quadruplex unwinding activity"/>
    <property type="evidence" value="ECO:0007669"/>
    <property type="project" value="UniProtKB-UniRule"/>
</dbReference>
<comment type="subunit">
    <text evidence="16">Monomer. Interacts with telomerase.</text>
</comment>
<dbReference type="GO" id="GO:0042162">
    <property type="term" value="F:telomeric DNA binding"/>
    <property type="evidence" value="ECO:0007669"/>
    <property type="project" value="EnsemblFungi"/>
</dbReference>
<dbReference type="GO" id="GO:0010521">
    <property type="term" value="F:telomerase inhibitor activity"/>
    <property type="evidence" value="ECO:0007669"/>
    <property type="project" value="UniProtKB-UniRule"/>
</dbReference>
<feature type="DNA-binding region" evidence="16">
    <location>
        <begin position="709"/>
        <end position="728"/>
    </location>
</feature>
<keyword evidence="13 16" id="KW-0413">Isomerase</keyword>
<keyword evidence="14 16" id="KW-0539">Nucleus</keyword>
<evidence type="ECO:0000256" key="6">
    <source>
        <dbReference type="ARBA" id="ARBA00022801"/>
    </source>
</evidence>
<gene>
    <name evidence="19" type="primary">KAFR0I00420</name>
    <name evidence="16" type="synonym">PIF1</name>
    <name evidence="19" type="ORF">KAFR_0I00420</name>
</gene>
<dbReference type="GO" id="GO:0061995">
    <property type="term" value="F:ATP-dependent protein-DNA complex displacement activity"/>
    <property type="evidence" value="ECO:0007669"/>
    <property type="project" value="EnsemblFungi"/>
</dbReference>
<dbReference type="Proteomes" id="UP000005220">
    <property type="component" value="Chromosome 9"/>
</dbReference>
<evidence type="ECO:0000256" key="2">
    <source>
        <dbReference type="ARBA" id="ARBA00004443"/>
    </source>
</evidence>
<dbReference type="HOGENOM" id="CLU_001613_0_0_1"/>
<evidence type="ECO:0000256" key="11">
    <source>
        <dbReference type="ARBA" id="ARBA00023172"/>
    </source>
</evidence>
<proteinExistence type="inferred from homology"/>
<dbReference type="EC" id="5.6.2.3" evidence="16"/>
<evidence type="ECO:0000256" key="4">
    <source>
        <dbReference type="ARBA" id="ARBA00022741"/>
    </source>
</evidence>
<dbReference type="CDD" id="cd18037">
    <property type="entry name" value="DEXSc_Pif1_like"/>
    <property type="match status" value="1"/>
</dbReference>
<dbReference type="InParanoid" id="H2AZM3"/>
<dbReference type="GO" id="GO:1902983">
    <property type="term" value="P:DNA strand elongation involved in mitotic DNA replication"/>
    <property type="evidence" value="ECO:0007669"/>
    <property type="project" value="EnsemblFungi"/>
</dbReference>
<dbReference type="AlphaFoldDB" id="H2AZM3"/>
<evidence type="ECO:0000313" key="20">
    <source>
        <dbReference type="Proteomes" id="UP000005220"/>
    </source>
</evidence>
<evidence type="ECO:0000256" key="8">
    <source>
        <dbReference type="ARBA" id="ARBA00022840"/>
    </source>
</evidence>
<dbReference type="GO" id="GO:1903469">
    <property type="term" value="P:removal of RNA primer involved in mitotic DNA replication"/>
    <property type="evidence" value="ECO:0007669"/>
    <property type="project" value="EnsemblFungi"/>
</dbReference>
<dbReference type="InterPro" id="IPR051055">
    <property type="entry name" value="PIF1_helicase"/>
</dbReference>
<dbReference type="GO" id="GO:0140445">
    <property type="term" value="C:chromosome, telomeric repeat region"/>
    <property type="evidence" value="ECO:0007669"/>
    <property type="project" value="EnsemblFungi"/>
</dbReference>
<dbReference type="KEGG" id="kaf:KAFR_0I00420"/>
<dbReference type="InterPro" id="IPR049163">
    <property type="entry name" value="Pif1-like_2B_dom"/>
</dbReference>
<accession>H2AZM3</accession>
<dbReference type="SUPFAM" id="SSF52540">
    <property type="entry name" value="P-loop containing nucleoside triphosphate hydrolases"/>
    <property type="match status" value="2"/>
</dbReference>
<evidence type="ECO:0000259" key="18">
    <source>
        <dbReference type="SMART" id="SM00382"/>
    </source>
</evidence>
<reference evidence="19 20" key="1">
    <citation type="journal article" date="2011" name="Proc. Natl. Acad. Sci. U.S.A.">
        <title>Evolutionary erosion of yeast sex chromosomes by mating-type switching accidents.</title>
        <authorList>
            <person name="Gordon J.L."/>
            <person name="Armisen D."/>
            <person name="Proux-Wera E."/>
            <person name="Oheigeartaigh S.S."/>
            <person name="Byrne K.P."/>
            <person name="Wolfe K.H."/>
        </authorList>
    </citation>
    <scope>NUCLEOTIDE SEQUENCE [LARGE SCALE GENOMIC DNA]</scope>
    <source>
        <strain evidence="20">ATCC 22294 / BCRC 22015 / CBS 2517 / CECT 1963 / NBRC 1671 / NRRL Y-8276</strain>
    </source>
</reference>
<evidence type="ECO:0000256" key="3">
    <source>
        <dbReference type="ARBA" id="ARBA00004604"/>
    </source>
</evidence>
<evidence type="ECO:0000256" key="16">
    <source>
        <dbReference type="HAMAP-Rule" id="MF_03176"/>
    </source>
</evidence>
<dbReference type="GO" id="GO:0017116">
    <property type="term" value="F:single-stranded DNA helicase activity"/>
    <property type="evidence" value="ECO:0007669"/>
    <property type="project" value="EnsemblFungi"/>
</dbReference>
<comment type="subcellular location">
    <subcellularLocation>
        <location evidence="2">Mitochondrion inner membrane</location>
        <topology evidence="2">Peripheral membrane protein</topology>
        <orientation evidence="2">Matrix side</orientation>
    </subcellularLocation>
    <subcellularLocation>
        <location evidence="3">Nucleus</location>
        <location evidence="3">Nucleolus</location>
    </subcellularLocation>
    <subcellularLocation>
        <location evidence="16">Nucleus</location>
    </subcellularLocation>
    <subcellularLocation>
        <location evidence="16">Mitochondrion</location>
    </subcellularLocation>
</comment>
<keyword evidence="10 16" id="KW-0496">Mitochondrion</keyword>
<feature type="binding site" evidence="16">
    <location>
        <begin position="243"/>
        <end position="250"/>
    </location>
    <ligand>
        <name>ATP</name>
        <dbReference type="ChEBI" id="CHEBI:30616"/>
    </ligand>
</feature>
<dbReference type="GO" id="GO:0033678">
    <property type="term" value="F:5'-3' DNA/RNA helicase activity"/>
    <property type="evidence" value="ECO:0007669"/>
    <property type="project" value="EnsemblFungi"/>
</dbReference>
<dbReference type="GO" id="GO:0000727">
    <property type="term" value="P:double-strand break repair via break-induced replication"/>
    <property type="evidence" value="ECO:0007669"/>
    <property type="project" value="EnsemblFungi"/>
</dbReference>
<dbReference type="GO" id="GO:0033553">
    <property type="term" value="C:rDNA heterochromatin"/>
    <property type="evidence" value="ECO:0007669"/>
    <property type="project" value="EnsemblFungi"/>
</dbReference>
<dbReference type="GO" id="GO:0043139">
    <property type="term" value="F:5'-3' DNA helicase activity"/>
    <property type="evidence" value="ECO:0007669"/>
    <property type="project" value="UniProtKB-UniRule"/>
</dbReference>
<dbReference type="SMART" id="SM00382">
    <property type="entry name" value="AAA"/>
    <property type="match status" value="1"/>
</dbReference>
<dbReference type="EMBL" id="HE650829">
    <property type="protein sequence ID" value="CCF59823.1"/>
    <property type="molecule type" value="Genomic_DNA"/>
</dbReference>
<dbReference type="GO" id="GO:0043596">
    <property type="term" value="C:nuclear replication fork"/>
    <property type="evidence" value="ECO:0007669"/>
    <property type="project" value="EnsemblFungi"/>
</dbReference>
<evidence type="ECO:0000256" key="15">
    <source>
        <dbReference type="ARBA" id="ARBA00048954"/>
    </source>
</evidence>
<dbReference type="GO" id="GO:0005524">
    <property type="term" value="F:ATP binding"/>
    <property type="evidence" value="ECO:0007669"/>
    <property type="project" value="UniProtKB-UniRule"/>
</dbReference>
<keyword evidence="9 16" id="KW-0238">DNA-binding</keyword>
<keyword evidence="4 16" id="KW-0547">Nucleotide-binding</keyword>
<keyword evidence="7 16" id="KW-0347">Helicase</keyword>
<dbReference type="GO" id="GO:0043504">
    <property type="term" value="P:mitochondrial DNA repair"/>
    <property type="evidence" value="ECO:0007669"/>
    <property type="project" value="EnsemblFungi"/>
</dbReference>
<dbReference type="CDD" id="cd18809">
    <property type="entry name" value="SF1_C_RecD"/>
    <property type="match status" value="1"/>
</dbReference>
<dbReference type="eggNOG" id="KOG0987">
    <property type="taxonomic scope" value="Eukaryota"/>
</dbReference>
<dbReference type="GO" id="GO:1990426">
    <property type="term" value="P:mitotic recombination-dependent replication fork processing"/>
    <property type="evidence" value="ECO:0007669"/>
    <property type="project" value="EnsemblFungi"/>
</dbReference>
<evidence type="ECO:0000256" key="14">
    <source>
        <dbReference type="ARBA" id="ARBA00023242"/>
    </source>
</evidence>
<dbReference type="FunCoup" id="H2AZM3">
    <property type="interactions" value="874"/>
</dbReference>
<keyword evidence="6 16" id="KW-0378">Hydrolase</keyword>
<feature type="region of interest" description="Disordered" evidence="17">
    <location>
        <begin position="1"/>
        <end position="22"/>
    </location>
</feature>
<comment type="function">
    <text evidence="16">DNA-dependent ATPase and 5'-3' DNA helicase required for the maintenance of both mitochondrial and nuclear genome stability. Efficiently unwinds G-quadruplex (G4) DNA structures and forked RNA-DNA hybrids. Resolves G4 structures, preventing replication pausing and double-strand breaks (DSBs) at G4 motifs. Involved in the maintenance of telomeric DNA. Inhibits telomere elongation, de novo telomere formation and telomere addition to DSBs via catalytic inhibition of telomerase. Reduces the processivity of telomerase by displacing active telomerase from DNA ends. Releases telomerase by unwinding the short telomerase RNA/telomeric DNA hybrid that is the intermediate in the telomerase reaction. Involved in the maintenance of ribosomal (rDNA). Required for efficient fork arrest at the replicaion fork barrier within rDNA. Involved in the maintenance of mitochondrial (mtDNA). Required to maintain mtDNA under conditions that introduce dsDNA breaks in mtDNA, either preventing or repairing dsDNA breaks. May inhibit replication progression to allow time for repair. May have a general role in chromosomal replication by affecting Okazaki fragment maturation. May have a role in conjunction with DNA2 helicase/nuclease in 5'-flap extension during Okazaki fragment processing.</text>
</comment>
<keyword evidence="11 16" id="KW-0233">DNA recombination</keyword>
<dbReference type="PANTHER" id="PTHR47642:SF5">
    <property type="entry name" value="ATP-DEPENDENT DNA HELICASE"/>
    <property type="match status" value="1"/>
</dbReference>
<dbReference type="InterPro" id="IPR048293">
    <property type="entry name" value="PIF1_RRM3_pfh1"/>
</dbReference>
<evidence type="ECO:0000256" key="17">
    <source>
        <dbReference type="SAM" id="MobiDB-lite"/>
    </source>
</evidence>
<dbReference type="GO" id="GO:0005730">
    <property type="term" value="C:nucleolus"/>
    <property type="evidence" value="ECO:0007669"/>
    <property type="project" value="UniProtKB-SubCell"/>
</dbReference>
<dbReference type="GO" id="GO:0070336">
    <property type="term" value="F:flap-structured DNA binding"/>
    <property type="evidence" value="ECO:0007669"/>
    <property type="project" value="EnsemblFungi"/>
</dbReference>
<dbReference type="Pfam" id="PF21530">
    <property type="entry name" value="Pif1_2B_dom"/>
    <property type="match status" value="1"/>
</dbReference>
<dbReference type="GO" id="GO:0051880">
    <property type="term" value="F:G-quadruplex DNA binding"/>
    <property type="evidence" value="ECO:0007669"/>
    <property type="project" value="UniProtKB-UniRule"/>
</dbReference>
<dbReference type="OrthoDB" id="432234at2759"/>
<dbReference type="PANTHER" id="PTHR47642">
    <property type="entry name" value="ATP-DEPENDENT DNA HELICASE"/>
    <property type="match status" value="1"/>
</dbReference>
<dbReference type="STRING" id="1071382.H2AZM3"/>
<organism evidence="19 20">
    <name type="scientific">Kazachstania africana (strain ATCC 22294 / BCRC 22015 / CBS 2517 / CECT 1963 / NBRC 1671 / NRRL Y-8276)</name>
    <name type="common">Yeast</name>
    <name type="synonym">Kluyveromyces africanus</name>
    <dbReference type="NCBI Taxonomy" id="1071382"/>
    <lineage>
        <taxon>Eukaryota</taxon>
        <taxon>Fungi</taxon>
        <taxon>Dikarya</taxon>
        <taxon>Ascomycota</taxon>
        <taxon>Saccharomycotina</taxon>
        <taxon>Saccharomycetes</taxon>
        <taxon>Saccharomycetales</taxon>
        <taxon>Saccharomycetaceae</taxon>
        <taxon>Kazachstania</taxon>
    </lineage>
</organism>
<keyword evidence="12 16" id="KW-0234">DNA repair</keyword>
<protein>
    <recommendedName>
        <fullName evidence="16">ATP-dependent DNA helicase PIF1</fullName>
        <ecNumber evidence="16">5.6.2.3</ecNumber>
    </recommendedName>
    <alternativeName>
        <fullName evidence="16">DNA 5'-3' helicase PIF1</fullName>
    </alternativeName>
    <alternativeName>
        <fullName evidence="16">DNA repair and recombination helicase PIF1</fullName>
    </alternativeName>
</protein>
<feature type="region of interest" description="Disordered" evidence="17">
    <location>
        <begin position="804"/>
        <end position="823"/>
    </location>
</feature>
<dbReference type="GO" id="GO:0019985">
    <property type="term" value="P:translesion synthesis"/>
    <property type="evidence" value="ECO:0007669"/>
    <property type="project" value="EnsemblFungi"/>
</dbReference>
<dbReference type="InterPro" id="IPR010285">
    <property type="entry name" value="DNA_helicase_pif1-like_DEAD"/>
</dbReference>
<dbReference type="Pfam" id="PF05970">
    <property type="entry name" value="PIF1"/>
    <property type="match status" value="1"/>
</dbReference>
<dbReference type="GeneID" id="13883460"/>
<evidence type="ECO:0000313" key="19">
    <source>
        <dbReference type="EMBL" id="CCF59823.1"/>
    </source>
</evidence>
<evidence type="ECO:0000256" key="7">
    <source>
        <dbReference type="ARBA" id="ARBA00022806"/>
    </source>
</evidence>
<comment type="catalytic activity">
    <reaction evidence="15 16">
        <text>ATP + H2O = ADP + phosphate + H(+)</text>
        <dbReference type="Rhea" id="RHEA:13065"/>
        <dbReference type="ChEBI" id="CHEBI:15377"/>
        <dbReference type="ChEBI" id="CHEBI:15378"/>
        <dbReference type="ChEBI" id="CHEBI:30616"/>
        <dbReference type="ChEBI" id="CHEBI:43474"/>
        <dbReference type="ChEBI" id="CHEBI:456216"/>
        <dbReference type="EC" id="5.6.2.3"/>
    </reaction>
</comment>
<evidence type="ECO:0000256" key="12">
    <source>
        <dbReference type="ARBA" id="ARBA00023204"/>
    </source>
</evidence>
<evidence type="ECO:0000256" key="5">
    <source>
        <dbReference type="ARBA" id="ARBA00022763"/>
    </source>
</evidence>
<dbReference type="GO" id="GO:0035861">
    <property type="term" value="C:site of double-strand break"/>
    <property type="evidence" value="ECO:0007669"/>
    <property type="project" value="EnsemblFungi"/>
</dbReference>
<dbReference type="HAMAP" id="MF_03176">
    <property type="entry name" value="PIF1"/>
    <property type="match status" value="1"/>
</dbReference>
<evidence type="ECO:0000256" key="1">
    <source>
        <dbReference type="ARBA" id="ARBA00001946"/>
    </source>
</evidence>
<dbReference type="InterPro" id="IPR003593">
    <property type="entry name" value="AAA+_ATPase"/>
</dbReference>
<dbReference type="GO" id="GO:0005743">
    <property type="term" value="C:mitochondrial inner membrane"/>
    <property type="evidence" value="ECO:0007669"/>
    <property type="project" value="UniProtKB-SubCell"/>
</dbReference>
<evidence type="ECO:0000256" key="9">
    <source>
        <dbReference type="ARBA" id="ARBA00023125"/>
    </source>
</evidence>
<dbReference type="GO" id="GO:0071932">
    <property type="term" value="P:replication fork reversal"/>
    <property type="evidence" value="ECO:0007669"/>
    <property type="project" value="EnsemblFungi"/>
</dbReference>
<evidence type="ECO:0000256" key="13">
    <source>
        <dbReference type="ARBA" id="ARBA00023235"/>
    </source>
</evidence>